<dbReference type="Pfam" id="PF13102">
    <property type="entry name" value="Phage_int_SAM_5"/>
    <property type="match status" value="1"/>
</dbReference>
<dbReference type="InterPro" id="IPR011010">
    <property type="entry name" value="DNA_brk_join_enz"/>
</dbReference>
<organism evidence="7 8">
    <name type="scientific">Shouchella miscanthi</name>
    <dbReference type="NCBI Taxonomy" id="2598861"/>
    <lineage>
        <taxon>Bacteria</taxon>
        <taxon>Bacillati</taxon>
        <taxon>Bacillota</taxon>
        <taxon>Bacilli</taxon>
        <taxon>Bacillales</taxon>
        <taxon>Bacillaceae</taxon>
        <taxon>Shouchella</taxon>
    </lineage>
</organism>
<dbReference type="PROSITE" id="PS51900">
    <property type="entry name" value="CB"/>
    <property type="match status" value="1"/>
</dbReference>
<dbReference type="InterPro" id="IPR025269">
    <property type="entry name" value="SAM-like_dom"/>
</dbReference>
<keyword evidence="2 4" id="KW-0238">DNA-binding</keyword>
<evidence type="ECO:0000313" key="7">
    <source>
        <dbReference type="EMBL" id="MED4127491.1"/>
    </source>
</evidence>
<accession>A0ABU6NGZ2</accession>
<dbReference type="Proteomes" id="UP001341820">
    <property type="component" value="Unassembled WGS sequence"/>
</dbReference>
<dbReference type="InterPro" id="IPR010998">
    <property type="entry name" value="Integrase_recombinase_N"/>
</dbReference>
<feature type="domain" description="Core-binding (CB)" evidence="6">
    <location>
        <begin position="23"/>
        <end position="111"/>
    </location>
</feature>
<dbReference type="Gene3D" id="1.10.150.130">
    <property type="match status" value="1"/>
</dbReference>
<evidence type="ECO:0000259" key="6">
    <source>
        <dbReference type="PROSITE" id="PS51900"/>
    </source>
</evidence>
<dbReference type="InterPro" id="IPR013762">
    <property type="entry name" value="Integrase-like_cat_sf"/>
</dbReference>
<evidence type="ECO:0000256" key="3">
    <source>
        <dbReference type="ARBA" id="ARBA00023172"/>
    </source>
</evidence>
<feature type="domain" description="Tyr recombinase" evidence="5">
    <location>
        <begin position="132"/>
        <end position="311"/>
    </location>
</feature>
<comment type="caution">
    <text evidence="7">The sequence shown here is derived from an EMBL/GenBank/DDBJ whole genome shotgun (WGS) entry which is preliminary data.</text>
</comment>
<evidence type="ECO:0000256" key="2">
    <source>
        <dbReference type="ARBA" id="ARBA00023125"/>
    </source>
</evidence>
<dbReference type="PROSITE" id="PS51898">
    <property type="entry name" value="TYR_RECOMBINASE"/>
    <property type="match status" value="1"/>
</dbReference>
<sequence length="319" mass="37706">MRKNKLESFEYRSLSNYESLREVSFDDAFEAFCMDRRRSGTRESTITYYQKEMSIFRRYIVREFSRSINVSEIDLTTLENFVLYLREERQNSIGGTNAKIRAVRAFLYFCEDMKYLRYNPAEKWKQLKGKEPEINTFTTSQISSLLKETDRTTFTGLRDYVLILFLLDTGSRISEALSVEVDDVSLVERRVFLRNTKSNLSRYVPISERLCNEIKQYIRIHDQMSKYLFCSLKGELLDRNRFRYVLHTLGKQAGIKGVRCSPHTFRHTFAKFYIVNGGDVFSLMQILGHSTLDMTKKYVRLFSTDINSKHKKYSPLNNF</sequence>
<keyword evidence="3" id="KW-0233">DNA recombination</keyword>
<reference evidence="7 8" key="1">
    <citation type="submission" date="2023-03" db="EMBL/GenBank/DDBJ databases">
        <title>Bacillus Genome Sequencing.</title>
        <authorList>
            <person name="Dunlap C."/>
        </authorList>
    </citation>
    <scope>NUCLEOTIDE SEQUENCE [LARGE SCALE GENOMIC DNA]</scope>
    <source>
        <strain evidence="7 8">B-4107</strain>
    </source>
</reference>
<evidence type="ECO:0000256" key="1">
    <source>
        <dbReference type="ARBA" id="ARBA00008857"/>
    </source>
</evidence>
<comment type="similarity">
    <text evidence="1">Belongs to the 'phage' integrase family.</text>
</comment>
<dbReference type="InterPro" id="IPR050090">
    <property type="entry name" value="Tyrosine_recombinase_XerCD"/>
</dbReference>
<dbReference type="PANTHER" id="PTHR30349:SF41">
    <property type="entry name" value="INTEGRASE_RECOMBINASE PROTEIN MJ0367-RELATED"/>
    <property type="match status" value="1"/>
</dbReference>
<evidence type="ECO:0000259" key="5">
    <source>
        <dbReference type="PROSITE" id="PS51898"/>
    </source>
</evidence>
<name>A0ABU6NGZ2_9BACI</name>
<dbReference type="CDD" id="cd00397">
    <property type="entry name" value="DNA_BRE_C"/>
    <property type="match status" value="1"/>
</dbReference>
<dbReference type="PANTHER" id="PTHR30349">
    <property type="entry name" value="PHAGE INTEGRASE-RELATED"/>
    <property type="match status" value="1"/>
</dbReference>
<proteinExistence type="inferred from homology"/>
<dbReference type="RefSeq" id="WP_328236695.1">
    <property type="nucleotide sequence ID" value="NZ_JAROAS010000006.1"/>
</dbReference>
<keyword evidence="8" id="KW-1185">Reference proteome</keyword>
<evidence type="ECO:0000313" key="8">
    <source>
        <dbReference type="Proteomes" id="UP001341820"/>
    </source>
</evidence>
<dbReference type="Gene3D" id="1.10.443.10">
    <property type="entry name" value="Intergrase catalytic core"/>
    <property type="match status" value="1"/>
</dbReference>
<dbReference type="Pfam" id="PF00589">
    <property type="entry name" value="Phage_integrase"/>
    <property type="match status" value="1"/>
</dbReference>
<dbReference type="EMBL" id="JAROAS010000006">
    <property type="protein sequence ID" value="MED4127491.1"/>
    <property type="molecule type" value="Genomic_DNA"/>
</dbReference>
<dbReference type="InterPro" id="IPR002104">
    <property type="entry name" value="Integrase_catalytic"/>
</dbReference>
<protein>
    <submittedName>
        <fullName evidence="7">Tyrosine-type recombinase/integrase</fullName>
    </submittedName>
</protein>
<dbReference type="InterPro" id="IPR044068">
    <property type="entry name" value="CB"/>
</dbReference>
<dbReference type="SUPFAM" id="SSF56349">
    <property type="entry name" value="DNA breaking-rejoining enzymes"/>
    <property type="match status" value="1"/>
</dbReference>
<gene>
    <name evidence="7" type="ORF">P5F74_04990</name>
</gene>
<evidence type="ECO:0000256" key="4">
    <source>
        <dbReference type="PROSITE-ProRule" id="PRU01248"/>
    </source>
</evidence>